<dbReference type="CDD" id="cd05154">
    <property type="entry name" value="ACAD10_11_N-like"/>
    <property type="match status" value="1"/>
</dbReference>
<sequence>MSFETTPDIGVLQDYVQSVGLDLGELRKIEKFSGGQSNPTFKLTTSEGTFVLRRQPLGKLLKSAHAVDREYRIIAALQTTAVPVPRAIHLCSDPQVIGSQFYLMSFIDGDIYWDASLKKLGTDNAARATIYDQMNLALSELHQVNPEKVGLSDFGKPGNYFARQLDRWTKQYYASKTEENSDADQLIQWLDENLVPDDGKTAIVHGDFRLDNMVFDNNTHSLIAILDWELSTLGHPYADLAYQCMQLRLPANMGNVPGLGGVNRAELGIMSEKEYLEKYCERMGIADIPNWQFYIVFSFFRLFSIVQGVVKRAKDGNASNPKALELEALLKPLSQLALSATKEGN</sequence>
<gene>
    <name evidence="2" type="ORF">RM544_01700</name>
</gene>
<reference evidence="2 3" key="1">
    <citation type="submission" date="2023-09" db="EMBL/GenBank/DDBJ databases">
        <authorList>
            <person name="Rey-Velasco X."/>
        </authorList>
    </citation>
    <scope>NUCLEOTIDE SEQUENCE [LARGE SCALE GENOMIC DNA]</scope>
    <source>
        <strain evidence="2 3">W409</strain>
    </source>
</reference>
<dbReference type="AlphaFoldDB" id="A0AAW8QZ29"/>
<dbReference type="InterPro" id="IPR002575">
    <property type="entry name" value="Aminoglycoside_PTrfase"/>
</dbReference>
<dbReference type="InterPro" id="IPR052898">
    <property type="entry name" value="ACAD10-like"/>
</dbReference>
<dbReference type="PANTHER" id="PTHR47829">
    <property type="entry name" value="HYDROLASE, PUTATIVE (AFU_ORTHOLOGUE AFUA_1G12880)-RELATED"/>
    <property type="match status" value="1"/>
</dbReference>
<evidence type="ECO:0000259" key="1">
    <source>
        <dbReference type="Pfam" id="PF01636"/>
    </source>
</evidence>
<dbReference type="Proteomes" id="UP001249020">
    <property type="component" value="Unassembled WGS sequence"/>
</dbReference>
<proteinExistence type="predicted"/>
<evidence type="ECO:0000313" key="3">
    <source>
        <dbReference type="Proteomes" id="UP001249020"/>
    </source>
</evidence>
<keyword evidence="3" id="KW-1185">Reference proteome</keyword>
<evidence type="ECO:0000313" key="2">
    <source>
        <dbReference type="EMBL" id="MDT0581241.1"/>
    </source>
</evidence>
<dbReference type="RefSeq" id="WP_311360707.1">
    <property type="nucleotide sequence ID" value="NZ_JAVRIE010000001.1"/>
</dbReference>
<dbReference type="Gene3D" id="3.90.1200.10">
    <property type="match status" value="1"/>
</dbReference>
<dbReference type="PANTHER" id="PTHR47829:SF3">
    <property type="entry name" value="AMINOGLYCOSIDE PHOSPHOTRANSFERASE DOMAIN-CONTAINING PROTEIN"/>
    <property type="match status" value="1"/>
</dbReference>
<comment type="caution">
    <text evidence="2">The sequence shown here is derived from an EMBL/GenBank/DDBJ whole genome shotgun (WGS) entry which is preliminary data.</text>
</comment>
<dbReference type="Gene3D" id="3.30.200.20">
    <property type="entry name" value="Phosphorylase Kinase, domain 1"/>
    <property type="match status" value="1"/>
</dbReference>
<dbReference type="InterPro" id="IPR011009">
    <property type="entry name" value="Kinase-like_dom_sf"/>
</dbReference>
<feature type="domain" description="Aminoglycoside phosphotransferase" evidence="1">
    <location>
        <begin position="29"/>
        <end position="247"/>
    </location>
</feature>
<accession>A0AAW8QZ29</accession>
<dbReference type="Pfam" id="PF01636">
    <property type="entry name" value="APH"/>
    <property type="match status" value="1"/>
</dbReference>
<dbReference type="EMBL" id="JAVRIE010000001">
    <property type="protein sequence ID" value="MDT0581241.1"/>
    <property type="molecule type" value="Genomic_DNA"/>
</dbReference>
<protein>
    <submittedName>
        <fullName evidence="2">Phosphotransferase family protein</fullName>
    </submittedName>
</protein>
<dbReference type="InterPro" id="IPR041726">
    <property type="entry name" value="ACAD10_11_N"/>
</dbReference>
<organism evidence="2 3">
    <name type="scientific">Brumicola blandensis</name>
    <dbReference type="NCBI Taxonomy" id="3075611"/>
    <lineage>
        <taxon>Bacteria</taxon>
        <taxon>Pseudomonadati</taxon>
        <taxon>Pseudomonadota</taxon>
        <taxon>Gammaproteobacteria</taxon>
        <taxon>Alteromonadales</taxon>
        <taxon>Alteromonadaceae</taxon>
        <taxon>Brumicola</taxon>
    </lineage>
</organism>
<dbReference type="SUPFAM" id="SSF56112">
    <property type="entry name" value="Protein kinase-like (PK-like)"/>
    <property type="match status" value="1"/>
</dbReference>
<name>A0AAW8QZ29_9ALTE</name>